<protein>
    <recommendedName>
        <fullName evidence="6">tRNA modification GTPase MnmE</fullName>
        <ecNumber evidence="6">3.6.-.-</ecNumber>
    </recommendedName>
</protein>
<dbReference type="HAMAP" id="MF_00379">
    <property type="entry name" value="GTPase_MnmE"/>
    <property type="match status" value="1"/>
</dbReference>
<sequence length="479" mass="51575">MTAIQTSTELPIAAIATAPGRGGIGVVRVSGPDVGTIMRAVCGRNLQPRHATYLPFLDARGKVIDHGLALYFPAPNSYTGEEVLELQGHGGPVVMQMLLSRCLEAGKSVGLRVADPGEFTRRAFLNDKLDLAQAEAVADLIEASTEAAARSAARSMEGEFSKAIHALVEKVIHLRMLVEATLDFPEEEIDFLEASDARGQLTRIREALAGVLKQARQGSLLREGLSVVLAGQPNVGKSSLLNALAGAELAIVTPIAGTTRDRVRETIQIDGIPLHIIDTAGLRDDAADEVERIGIERTWEAIRRADIVLHLVDAADYLEHGLSETDDHIDDRLSGQLPPGAPIVRVVNKIDLAPAAGEMGFGGNRPHVVVANGPNPTEIWISARTGAGIDLMRRELLRLIGWQSGNEGTFLARERHLTALRSAQSHLDCAVERAEQNAQALDLFAEELRLAQDHLNSITGEFTSDDLLGTIFTRFCIGK</sequence>
<proteinExistence type="inferred from homology"/>
<evidence type="ECO:0000256" key="7">
    <source>
        <dbReference type="RuleBase" id="RU003313"/>
    </source>
</evidence>
<comment type="similarity">
    <text evidence="1 6 7">Belongs to the TRAFAC class TrmE-Era-EngA-EngB-Septin-like GTPase superfamily. TrmE GTPase family.</text>
</comment>
<feature type="binding site" evidence="6">
    <location>
        <position position="28"/>
    </location>
    <ligand>
        <name>(6S)-5-formyl-5,6,7,8-tetrahydrofolate</name>
        <dbReference type="ChEBI" id="CHEBI:57457"/>
    </ligand>
</feature>
<dbReference type="GO" id="GO:0005829">
    <property type="term" value="C:cytosol"/>
    <property type="evidence" value="ECO:0007669"/>
    <property type="project" value="TreeGrafter"/>
</dbReference>
<comment type="caution">
    <text evidence="6">Lacks conserved residue(s) required for the propagation of feature annotation.</text>
</comment>
<dbReference type="SUPFAM" id="SSF52540">
    <property type="entry name" value="P-loop containing nucleoside triphosphate hydrolases"/>
    <property type="match status" value="1"/>
</dbReference>
<dbReference type="InterPro" id="IPR027266">
    <property type="entry name" value="TrmE/GcvT-like"/>
</dbReference>
<dbReference type="Proteomes" id="UP000291078">
    <property type="component" value="Unassembled WGS sequence"/>
</dbReference>
<feature type="binding site" evidence="6">
    <location>
        <position position="85"/>
    </location>
    <ligand>
        <name>(6S)-5-formyl-5,6,7,8-tetrahydrofolate</name>
        <dbReference type="ChEBI" id="CHEBI:57457"/>
    </ligand>
</feature>
<dbReference type="PANTHER" id="PTHR42714:SF2">
    <property type="entry name" value="TRNA MODIFICATION GTPASE GTPBP3, MITOCHONDRIAL"/>
    <property type="match status" value="1"/>
</dbReference>
<dbReference type="GO" id="GO:0005525">
    <property type="term" value="F:GTP binding"/>
    <property type="evidence" value="ECO:0007669"/>
    <property type="project" value="UniProtKB-UniRule"/>
</dbReference>
<evidence type="ECO:0000313" key="9">
    <source>
        <dbReference type="EMBL" id="RZT38461.1"/>
    </source>
</evidence>
<name>A0A4Q7RWY2_9BURK</name>
<dbReference type="Gene3D" id="3.30.1360.120">
    <property type="entry name" value="Probable tRNA modification gtpase trme, domain 1"/>
    <property type="match status" value="1"/>
</dbReference>
<gene>
    <name evidence="6" type="primary">mnmE</name>
    <name evidence="6" type="synonym">trmE</name>
    <name evidence="9" type="ORF">EV147_2929</name>
</gene>
<dbReference type="InterPro" id="IPR005225">
    <property type="entry name" value="Small_GTP-bd"/>
</dbReference>
<comment type="caution">
    <text evidence="9">The sequence shown here is derived from an EMBL/GenBank/DDBJ whole genome shotgun (WGS) entry which is preliminary data.</text>
</comment>
<dbReference type="InterPro" id="IPR027417">
    <property type="entry name" value="P-loop_NTPase"/>
</dbReference>
<evidence type="ECO:0000259" key="8">
    <source>
        <dbReference type="PROSITE" id="PS51709"/>
    </source>
</evidence>
<feature type="binding site" evidence="6">
    <location>
        <position position="259"/>
    </location>
    <ligand>
        <name>Mg(2+)</name>
        <dbReference type="ChEBI" id="CHEBI:18420"/>
    </ligand>
</feature>
<dbReference type="InterPro" id="IPR027368">
    <property type="entry name" value="MnmE_dom2"/>
</dbReference>
<evidence type="ECO:0000256" key="3">
    <source>
        <dbReference type="ARBA" id="ARBA00022741"/>
    </source>
</evidence>
<feature type="binding site" evidence="6">
    <location>
        <begin position="234"/>
        <end position="239"/>
    </location>
    <ligand>
        <name>GTP</name>
        <dbReference type="ChEBI" id="CHEBI:37565"/>
    </ligand>
</feature>
<evidence type="ECO:0000256" key="1">
    <source>
        <dbReference type="ARBA" id="ARBA00011043"/>
    </source>
</evidence>
<dbReference type="Pfam" id="PF10396">
    <property type="entry name" value="TrmE_N"/>
    <property type="match status" value="1"/>
</dbReference>
<comment type="function">
    <text evidence="6">Exhibits a very high intrinsic GTPase hydrolysis rate. Involved in the addition of a carboxymethylaminomethyl (cmnm) group at the wobble position (U34) of certain tRNAs, forming tRNA-cmnm(5)s(2)U34.</text>
</comment>
<feature type="binding site" evidence="6">
    <location>
        <begin position="382"/>
        <end position="384"/>
    </location>
    <ligand>
        <name>GTP</name>
        <dbReference type="ChEBI" id="CHEBI:37565"/>
    </ligand>
</feature>
<evidence type="ECO:0000256" key="6">
    <source>
        <dbReference type="HAMAP-Rule" id="MF_00379"/>
    </source>
</evidence>
<dbReference type="GO" id="GO:0003924">
    <property type="term" value="F:GTPase activity"/>
    <property type="evidence" value="ECO:0007669"/>
    <property type="project" value="UniProtKB-UniRule"/>
</dbReference>
<dbReference type="SUPFAM" id="SSF116878">
    <property type="entry name" value="TrmE connector domain"/>
    <property type="match status" value="1"/>
</dbReference>
<keyword evidence="10" id="KW-1185">Reference proteome</keyword>
<evidence type="ECO:0000256" key="2">
    <source>
        <dbReference type="ARBA" id="ARBA00022694"/>
    </source>
</evidence>
<keyword evidence="6" id="KW-0963">Cytoplasm</keyword>
<evidence type="ECO:0000313" key="10">
    <source>
        <dbReference type="Proteomes" id="UP000291078"/>
    </source>
</evidence>
<keyword evidence="4 6" id="KW-0630">Potassium</keyword>
<feature type="binding site" evidence="6">
    <location>
        <position position="479"/>
    </location>
    <ligand>
        <name>(6S)-5-formyl-5,6,7,8-tetrahydrofolate</name>
        <dbReference type="ChEBI" id="CHEBI:57457"/>
    </ligand>
</feature>
<keyword evidence="6" id="KW-0479">Metal-binding</keyword>
<comment type="subcellular location">
    <subcellularLocation>
        <location evidence="6">Cytoplasm</location>
    </subcellularLocation>
</comment>
<organism evidence="9 10">
    <name type="scientific">Cupriavidus agavae</name>
    <dbReference type="NCBI Taxonomy" id="1001822"/>
    <lineage>
        <taxon>Bacteria</taxon>
        <taxon>Pseudomonadati</taxon>
        <taxon>Pseudomonadota</taxon>
        <taxon>Betaproteobacteria</taxon>
        <taxon>Burkholderiales</taxon>
        <taxon>Burkholderiaceae</taxon>
        <taxon>Cupriavidus</taxon>
    </lineage>
</organism>
<keyword evidence="6" id="KW-0460">Magnesium</keyword>
<accession>A0A4Q7RWY2</accession>
<dbReference type="GO" id="GO:0002098">
    <property type="term" value="P:tRNA wobble uridine modification"/>
    <property type="evidence" value="ECO:0007669"/>
    <property type="project" value="TreeGrafter"/>
</dbReference>
<reference evidence="9 10" key="1">
    <citation type="journal article" date="2015" name="Stand. Genomic Sci.">
        <title>Genomic Encyclopedia of Bacterial and Archaeal Type Strains, Phase III: the genomes of soil and plant-associated and newly described type strains.</title>
        <authorList>
            <person name="Whitman W.B."/>
            <person name="Woyke T."/>
            <person name="Klenk H.P."/>
            <person name="Zhou Y."/>
            <person name="Lilburn T.G."/>
            <person name="Beck B.J."/>
            <person name="De Vos P."/>
            <person name="Vandamme P."/>
            <person name="Eisen J.A."/>
            <person name="Garrity G."/>
            <person name="Hugenholtz P."/>
            <person name="Kyrpides N.C."/>
        </authorList>
    </citation>
    <scope>NUCLEOTIDE SEQUENCE [LARGE SCALE GENOMIC DNA]</scope>
    <source>
        <strain evidence="9 10">ASC-9842</strain>
    </source>
</reference>
<evidence type="ECO:0000256" key="4">
    <source>
        <dbReference type="ARBA" id="ARBA00022958"/>
    </source>
</evidence>
<dbReference type="InterPro" id="IPR018948">
    <property type="entry name" value="GTP-bd_TrmE_N"/>
</dbReference>
<dbReference type="PRINTS" id="PR00326">
    <property type="entry name" value="GTP1OBG"/>
</dbReference>
<comment type="cofactor">
    <cofactor evidence="6">
        <name>K(+)</name>
        <dbReference type="ChEBI" id="CHEBI:29103"/>
    </cofactor>
    <text evidence="6">Binds 1 potassium ion per subunit.</text>
</comment>
<dbReference type="NCBIfam" id="TIGR00231">
    <property type="entry name" value="small_GTP"/>
    <property type="match status" value="1"/>
</dbReference>
<dbReference type="PROSITE" id="PS51709">
    <property type="entry name" value="G_TRME"/>
    <property type="match status" value="1"/>
</dbReference>
<dbReference type="PANTHER" id="PTHR42714">
    <property type="entry name" value="TRNA MODIFICATION GTPASE GTPBP3"/>
    <property type="match status" value="1"/>
</dbReference>
<dbReference type="EC" id="3.6.-.-" evidence="6"/>
<dbReference type="CDD" id="cd04164">
    <property type="entry name" value="trmE"/>
    <property type="match status" value="1"/>
</dbReference>
<dbReference type="OrthoDB" id="9805918at2"/>
<dbReference type="InterPro" id="IPR031168">
    <property type="entry name" value="G_TrmE"/>
</dbReference>
<dbReference type="GO" id="GO:0030488">
    <property type="term" value="P:tRNA methylation"/>
    <property type="evidence" value="ECO:0007669"/>
    <property type="project" value="TreeGrafter"/>
</dbReference>
<dbReference type="NCBIfam" id="NF003661">
    <property type="entry name" value="PRK05291.1-3"/>
    <property type="match status" value="1"/>
</dbReference>
<dbReference type="GO" id="GO:0046872">
    <property type="term" value="F:metal ion binding"/>
    <property type="evidence" value="ECO:0007669"/>
    <property type="project" value="UniProtKB-KW"/>
</dbReference>
<comment type="subunit">
    <text evidence="6">Homodimer. Heterotetramer of two MnmE and two MnmG subunits.</text>
</comment>
<feature type="domain" description="TrmE-type G" evidence="8">
    <location>
        <begin position="224"/>
        <end position="401"/>
    </location>
</feature>
<dbReference type="InterPro" id="IPR025867">
    <property type="entry name" value="MnmE_helical"/>
</dbReference>
<feature type="binding site" evidence="6">
    <location>
        <position position="234"/>
    </location>
    <ligand>
        <name>K(+)</name>
        <dbReference type="ChEBI" id="CHEBI:29103"/>
    </ligand>
</feature>
<feature type="binding site" evidence="6">
    <location>
        <position position="258"/>
    </location>
    <ligand>
        <name>K(+)</name>
        <dbReference type="ChEBI" id="CHEBI:29103"/>
    </ligand>
</feature>
<keyword evidence="6" id="KW-0378">Hydrolase</keyword>
<dbReference type="EMBL" id="SGXM01000003">
    <property type="protein sequence ID" value="RZT38461.1"/>
    <property type="molecule type" value="Genomic_DNA"/>
</dbReference>
<keyword evidence="5 6" id="KW-0342">GTP-binding</keyword>
<keyword evidence="3 6" id="KW-0547">Nucleotide-binding</keyword>
<dbReference type="NCBIfam" id="TIGR00450">
    <property type="entry name" value="mnmE_trmE_thdF"/>
    <property type="match status" value="1"/>
</dbReference>
<dbReference type="Gene3D" id="1.20.120.430">
    <property type="entry name" value="tRNA modification GTPase MnmE domain 2"/>
    <property type="match status" value="1"/>
</dbReference>
<feature type="binding site" evidence="6">
    <location>
        <position position="238"/>
    </location>
    <ligand>
        <name>Mg(2+)</name>
        <dbReference type="ChEBI" id="CHEBI:18420"/>
    </ligand>
</feature>
<dbReference type="RefSeq" id="WP_130391921.1">
    <property type="nucleotide sequence ID" value="NZ_SGXM01000003.1"/>
</dbReference>
<dbReference type="Pfam" id="PF01926">
    <property type="entry name" value="MMR_HSR1"/>
    <property type="match status" value="1"/>
</dbReference>
<dbReference type="InterPro" id="IPR006073">
    <property type="entry name" value="GTP-bd"/>
</dbReference>
<dbReference type="Gene3D" id="3.40.50.300">
    <property type="entry name" value="P-loop containing nucleotide triphosphate hydrolases"/>
    <property type="match status" value="1"/>
</dbReference>
<keyword evidence="2 6" id="KW-0819">tRNA processing</keyword>
<feature type="binding site" evidence="6">
    <location>
        <begin position="278"/>
        <end position="281"/>
    </location>
    <ligand>
        <name>GTP</name>
        <dbReference type="ChEBI" id="CHEBI:37565"/>
    </ligand>
</feature>
<dbReference type="InterPro" id="IPR004520">
    <property type="entry name" value="GTPase_MnmE"/>
</dbReference>
<feature type="binding site" evidence="6">
    <location>
        <position position="253"/>
    </location>
    <ligand>
        <name>K(+)</name>
        <dbReference type="ChEBI" id="CHEBI:29103"/>
    </ligand>
</feature>
<dbReference type="AlphaFoldDB" id="A0A4Q7RWY2"/>
<dbReference type="Pfam" id="PF12631">
    <property type="entry name" value="MnmE_helical"/>
    <property type="match status" value="1"/>
</dbReference>
<dbReference type="CDD" id="cd14858">
    <property type="entry name" value="TrmE_N"/>
    <property type="match status" value="1"/>
</dbReference>
<feature type="binding site" evidence="6">
    <location>
        <position position="128"/>
    </location>
    <ligand>
        <name>(6S)-5-formyl-5,6,7,8-tetrahydrofolate</name>
        <dbReference type="ChEBI" id="CHEBI:57457"/>
    </ligand>
</feature>
<feature type="binding site" evidence="6">
    <location>
        <position position="255"/>
    </location>
    <ligand>
        <name>K(+)</name>
        <dbReference type="ChEBI" id="CHEBI:29103"/>
    </ligand>
</feature>
<feature type="binding site" evidence="6">
    <location>
        <begin position="253"/>
        <end position="259"/>
    </location>
    <ligand>
        <name>GTP</name>
        <dbReference type="ChEBI" id="CHEBI:37565"/>
    </ligand>
</feature>
<evidence type="ECO:0000256" key="5">
    <source>
        <dbReference type="ARBA" id="ARBA00023134"/>
    </source>
</evidence>